<dbReference type="PANTHER" id="PTHR47152:SF2">
    <property type="entry name" value="SLR2084 PROTEIN"/>
    <property type="match status" value="1"/>
</dbReference>
<name>A0A8K1ZZA2_9CYAN</name>
<evidence type="ECO:0000259" key="1">
    <source>
        <dbReference type="Pfam" id="PF05685"/>
    </source>
</evidence>
<feature type="domain" description="Putative restriction endonuclease" evidence="1">
    <location>
        <begin position="31"/>
        <end position="170"/>
    </location>
</feature>
<dbReference type="EMBL" id="WVIC01000017">
    <property type="protein sequence ID" value="NCJ06856.1"/>
    <property type="molecule type" value="Genomic_DNA"/>
</dbReference>
<evidence type="ECO:0000313" key="3">
    <source>
        <dbReference type="Proteomes" id="UP000607397"/>
    </source>
</evidence>
<evidence type="ECO:0000313" key="2">
    <source>
        <dbReference type="EMBL" id="NCJ06856.1"/>
    </source>
</evidence>
<protein>
    <submittedName>
        <fullName evidence="2">Uma2 family endonuclease</fullName>
    </submittedName>
</protein>
<dbReference type="Gene3D" id="3.90.1570.10">
    <property type="entry name" value="tt1808, chain A"/>
    <property type="match status" value="1"/>
</dbReference>
<reference evidence="2" key="1">
    <citation type="submission" date="2019-12" db="EMBL/GenBank/DDBJ databases">
        <title>High-Quality draft genome sequences of three cyanobacteria isolated from the limestone walls of the Old Cathedral of Coimbra.</title>
        <authorList>
            <person name="Tiago I."/>
            <person name="Soares F."/>
            <person name="Portugal A."/>
        </authorList>
    </citation>
    <scope>NUCLEOTIDE SEQUENCE [LARGE SCALE GENOMIC DNA]</scope>
    <source>
        <strain evidence="2">C</strain>
    </source>
</reference>
<dbReference type="GO" id="GO:0004519">
    <property type="term" value="F:endonuclease activity"/>
    <property type="evidence" value="ECO:0007669"/>
    <property type="project" value="UniProtKB-KW"/>
</dbReference>
<dbReference type="InterPro" id="IPR011335">
    <property type="entry name" value="Restrct_endonuc-II-like"/>
</dbReference>
<gene>
    <name evidence="2" type="ORF">GS597_10115</name>
</gene>
<dbReference type="PANTHER" id="PTHR47152">
    <property type="entry name" value="SLR2084 PROTEIN-RELATED"/>
    <property type="match status" value="1"/>
</dbReference>
<keyword evidence="2" id="KW-0255">Endonuclease</keyword>
<keyword evidence="2" id="KW-0540">Nuclease</keyword>
<accession>A0A8K1ZZA2</accession>
<dbReference type="RefSeq" id="WP_161825329.1">
    <property type="nucleotide sequence ID" value="NZ_WVIC01000017.1"/>
</dbReference>
<dbReference type="InterPro" id="IPR008538">
    <property type="entry name" value="Uma2"/>
</dbReference>
<dbReference type="SUPFAM" id="SSF52980">
    <property type="entry name" value="Restriction endonuclease-like"/>
    <property type="match status" value="1"/>
</dbReference>
<sequence>MTATLIQSPDRVILQNISWPTYQSLVQDFEADPVLRLTYDRGTLEIRMPLDPHETFKKLLGRLIEAATEELGLEIRSLGSRTCDRKDLSRGLEPDQCYYIQHEALVRDLKQIDLAQFPPPDLAIEVDISRSSLDRLAIYAALGIPELWRYDGKSLVIYVWRRGVYTIQNHSLALPPLTASDITRFLALRFPESKDQPPLGENQWIQQFRRWVQSQV</sequence>
<keyword evidence="2" id="KW-0378">Hydrolase</keyword>
<keyword evidence="3" id="KW-1185">Reference proteome</keyword>
<dbReference type="InterPro" id="IPR012296">
    <property type="entry name" value="Nuclease_put_TT1808"/>
</dbReference>
<proteinExistence type="predicted"/>
<dbReference type="AlphaFoldDB" id="A0A8K1ZZA2"/>
<dbReference type="Proteomes" id="UP000607397">
    <property type="component" value="Unassembled WGS sequence"/>
</dbReference>
<comment type="caution">
    <text evidence="2">The sequence shown here is derived from an EMBL/GenBank/DDBJ whole genome shotgun (WGS) entry which is preliminary data.</text>
</comment>
<dbReference type="Pfam" id="PF05685">
    <property type="entry name" value="Uma2"/>
    <property type="match status" value="1"/>
</dbReference>
<dbReference type="CDD" id="cd06260">
    <property type="entry name" value="DUF820-like"/>
    <property type="match status" value="1"/>
</dbReference>
<organism evidence="2 3">
    <name type="scientific">Petrachloros mirabilis ULC683</name>
    <dbReference type="NCBI Taxonomy" id="2781853"/>
    <lineage>
        <taxon>Bacteria</taxon>
        <taxon>Bacillati</taxon>
        <taxon>Cyanobacteriota</taxon>
        <taxon>Cyanophyceae</taxon>
        <taxon>Synechococcales</taxon>
        <taxon>Petrachlorosaceae</taxon>
        <taxon>Petrachloros</taxon>
        <taxon>Petrachloros mirabilis</taxon>
    </lineage>
</organism>